<evidence type="ECO:0000259" key="7">
    <source>
        <dbReference type="PROSITE" id="PS50234"/>
    </source>
</evidence>
<dbReference type="SMART" id="SM00327">
    <property type="entry name" value="VWA"/>
    <property type="match status" value="1"/>
</dbReference>
<dbReference type="SUPFAM" id="SSF53300">
    <property type="entry name" value="vWA-like"/>
    <property type="match status" value="1"/>
</dbReference>
<dbReference type="GO" id="GO:0005524">
    <property type="term" value="F:ATP binding"/>
    <property type="evidence" value="ECO:0007669"/>
    <property type="project" value="UniProtKB-KW"/>
</dbReference>
<accession>A0A8J4DY37</accession>
<keyword evidence="9" id="KW-1185">Reference proteome</keyword>
<keyword evidence="5" id="KW-0143">Chaperone</keyword>
<dbReference type="PANTHER" id="PTHR45639:SF34">
    <property type="entry name" value="CHAPERONE PROTEIN DNAK"/>
    <property type="match status" value="1"/>
</dbReference>
<reference evidence="8" key="1">
    <citation type="submission" date="2021-01" db="EMBL/GenBank/DDBJ databases">
        <title>Whole genome shotgun sequence of Virgisporangium aurantiacum NBRC 16421.</title>
        <authorList>
            <person name="Komaki H."/>
            <person name="Tamura T."/>
        </authorList>
    </citation>
    <scope>NUCLEOTIDE SEQUENCE</scope>
    <source>
        <strain evidence="8">NBRC 16421</strain>
    </source>
</reference>
<dbReference type="PROSITE" id="PS01036">
    <property type="entry name" value="HSP70_3"/>
    <property type="match status" value="1"/>
</dbReference>
<dbReference type="Proteomes" id="UP000612585">
    <property type="component" value="Unassembled WGS sequence"/>
</dbReference>
<proteinExistence type="inferred from homology"/>
<dbReference type="Pfam" id="PF00092">
    <property type="entry name" value="VWA"/>
    <property type="match status" value="1"/>
</dbReference>
<name>A0A8J4DY37_9ACTN</name>
<dbReference type="RefSeq" id="WP_203989004.1">
    <property type="nucleotide sequence ID" value="NZ_BOPG01000011.1"/>
</dbReference>
<evidence type="ECO:0000256" key="5">
    <source>
        <dbReference type="ARBA" id="ARBA00023186"/>
    </source>
</evidence>
<keyword evidence="4" id="KW-0346">Stress response</keyword>
<organism evidence="8 9">
    <name type="scientific">Virgisporangium aurantiacum</name>
    <dbReference type="NCBI Taxonomy" id="175570"/>
    <lineage>
        <taxon>Bacteria</taxon>
        <taxon>Bacillati</taxon>
        <taxon>Actinomycetota</taxon>
        <taxon>Actinomycetes</taxon>
        <taxon>Micromonosporales</taxon>
        <taxon>Micromonosporaceae</taxon>
        <taxon>Virgisporangium</taxon>
    </lineage>
</organism>
<keyword evidence="2" id="KW-0547">Nucleotide-binding</keyword>
<dbReference type="PANTHER" id="PTHR45639">
    <property type="entry name" value="HSC70CB, ISOFORM G-RELATED"/>
    <property type="match status" value="1"/>
</dbReference>
<dbReference type="EMBL" id="BOPG01000011">
    <property type="protein sequence ID" value="GIJ54221.1"/>
    <property type="molecule type" value="Genomic_DNA"/>
</dbReference>
<sequence length="998" mass="104732">MTELYRLGVDFGTSNTAAVLRFPDGNVKPLVIDGSELVPSAVCLDEAGQLLAGRDAVYAGRVRPEAFEPHPKRCIDDGEIQLGDTAVPVAAAIGAVLGRVAAEATRIAGGAPGSVTLTCPASWGPRRRDTVRAAAARAGLADPHLMAEPEAAAMSFTAVAGRELPIGGALVVYDFGAGTFDASVVRRTGDGFEVAATRGLAETGGLDIDAALTAYLGTVYGARDPHGWARLTAPSTGEDRRAALQLWDDVRVAKERLSRSGTATVHVPLFNDDAPIGREQLEQLAGPILERTVRSTRAAVRAAGLRPDEVTGVFLVGGSSRIPLVATLLHQAFGLAPTTIERPELVVAEGSVRPAWPAVAPPAPCVSTEAPPTPGASTEAGSSTGPSTGAGTTAPRRPTPGPVRPPRRRRGRRWIAGLVAAGVAVVIGVTQCDRPGGPGPVAQDNCVEFNLVSSDEKVPALTEIARRYRTSGHGVDGRCVRANISTYSSRLMADLLADAAGRGWDSDAHGPRPDAWTPSSSIWTERLRTRVAGQPGQVTIPADLASVTRTPVVIALPEPMARALGWPRAEIGWADLAGLVGDPAGWAAKGHPEWGEVTVGKTNPNTSTTGLHALLATVSAAAGGAPLTPETMHRPQVVDLTRAIETAAVHYGTSVAPFLHNLYEADRQGGGTDYVSAIALEEQVVWQYNRGHVLGMDGQQPPPGTRLVAVYPKEGTMASDNPYAVLRAPWSEPVKQRAAEAFLDFVHEPAQKKLFLDNGFRDEEDRAGGALKRDDAFSATAGYRQLPAPGASIVDAALQLWNEVRKPASVLMAVDVSGSMNQRVAGTAKTRLQLAKEAAVTIPDRLAPTDELGLWAFGSTPGADPWRTLVPRGPVSSTAEAYRAAVQGLSPRGGTPLYAVTRAAAESMRPTTGTGRIHAVIVLSDGANEYQPDTDLDRLLADLARTTDDPVPVFTIAYGTDADRATLDRIARASRGEAYDATNATTLTQIVSDVLANF</sequence>
<comment type="similarity">
    <text evidence="1">Belongs to the heat shock protein 70 family.</text>
</comment>
<evidence type="ECO:0000256" key="2">
    <source>
        <dbReference type="ARBA" id="ARBA00022741"/>
    </source>
</evidence>
<dbReference type="InterPro" id="IPR018181">
    <property type="entry name" value="Heat_shock_70_CS"/>
</dbReference>
<feature type="compositionally biased region" description="Low complexity" evidence="6">
    <location>
        <begin position="375"/>
        <end position="396"/>
    </location>
</feature>
<dbReference type="SUPFAM" id="SSF53067">
    <property type="entry name" value="Actin-like ATPase domain"/>
    <property type="match status" value="2"/>
</dbReference>
<evidence type="ECO:0000256" key="6">
    <source>
        <dbReference type="SAM" id="MobiDB-lite"/>
    </source>
</evidence>
<dbReference type="InterPro" id="IPR043129">
    <property type="entry name" value="ATPase_NBD"/>
</dbReference>
<dbReference type="Gene3D" id="3.40.50.410">
    <property type="entry name" value="von Willebrand factor, type A domain"/>
    <property type="match status" value="1"/>
</dbReference>
<dbReference type="InterPro" id="IPR013126">
    <property type="entry name" value="Hsp_70_fam"/>
</dbReference>
<dbReference type="PRINTS" id="PR00301">
    <property type="entry name" value="HEATSHOCK70"/>
</dbReference>
<evidence type="ECO:0000256" key="4">
    <source>
        <dbReference type="ARBA" id="ARBA00023016"/>
    </source>
</evidence>
<keyword evidence="3" id="KW-0067">ATP-binding</keyword>
<dbReference type="InterPro" id="IPR036465">
    <property type="entry name" value="vWFA_dom_sf"/>
</dbReference>
<dbReference type="GO" id="GO:0030968">
    <property type="term" value="P:endoplasmic reticulum unfolded protein response"/>
    <property type="evidence" value="ECO:0007669"/>
    <property type="project" value="TreeGrafter"/>
</dbReference>
<evidence type="ECO:0000256" key="3">
    <source>
        <dbReference type="ARBA" id="ARBA00022840"/>
    </source>
</evidence>
<evidence type="ECO:0000313" key="9">
    <source>
        <dbReference type="Proteomes" id="UP000612585"/>
    </source>
</evidence>
<dbReference type="InterPro" id="IPR002035">
    <property type="entry name" value="VWF_A"/>
</dbReference>
<comment type="caution">
    <text evidence="8">The sequence shown here is derived from an EMBL/GenBank/DDBJ whole genome shotgun (WGS) entry which is preliminary data.</text>
</comment>
<dbReference type="Pfam" id="PF00012">
    <property type="entry name" value="HSP70"/>
    <property type="match status" value="1"/>
</dbReference>
<dbReference type="Gene3D" id="3.30.420.40">
    <property type="match status" value="2"/>
</dbReference>
<dbReference type="GO" id="GO:0140662">
    <property type="term" value="F:ATP-dependent protein folding chaperone"/>
    <property type="evidence" value="ECO:0007669"/>
    <property type="project" value="InterPro"/>
</dbReference>
<dbReference type="SUPFAM" id="SSF53850">
    <property type="entry name" value="Periplasmic binding protein-like II"/>
    <property type="match status" value="1"/>
</dbReference>
<dbReference type="PROSITE" id="PS50234">
    <property type="entry name" value="VWFA"/>
    <property type="match status" value="1"/>
</dbReference>
<feature type="domain" description="VWFA" evidence="7">
    <location>
        <begin position="809"/>
        <end position="994"/>
    </location>
</feature>
<dbReference type="Pfam" id="PF13531">
    <property type="entry name" value="SBP_bac_11"/>
    <property type="match status" value="1"/>
</dbReference>
<dbReference type="Gene3D" id="3.90.640.10">
    <property type="entry name" value="Actin, Chain A, domain 4"/>
    <property type="match status" value="1"/>
</dbReference>
<evidence type="ECO:0000313" key="8">
    <source>
        <dbReference type="EMBL" id="GIJ54221.1"/>
    </source>
</evidence>
<protein>
    <recommendedName>
        <fullName evidence="7">VWFA domain-containing protein</fullName>
    </recommendedName>
</protein>
<gene>
    <name evidence="8" type="ORF">Vau01_017370</name>
</gene>
<feature type="region of interest" description="Disordered" evidence="6">
    <location>
        <begin position="363"/>
        <end position="411"/>
    </location>
</feature>
<dbReference type="AlphaFoldDB" id="A0A8J4DY37"/>
<evidence type="ECO:0000256" key="1">
    <source>
        <dbReference type="ARBA" id="ARBA00007381"/>
    </source>
</evidence>